<keyword evidence="4" id="KW-0804">Transcription</keyword>
<keyword evidence="2" id="KW-0805">Transcription regulation</keyword>
<dbReference type="GO" id="GO:0045944">
    <property type="term" value="P:positive regulation of transcription by RNA polymerase II"/>
    <property type="evidence" value="ECO:0007669"/>
    <property type="project" value="InterPro"/>
</dbReference>
<dbReference type="CDD" id="cd00266">
    <property type="entry name" value="MADS_SRF_like"/>
    <property type="match status" value="1"/>
</dbReference>
<dbReference type="AlphaFoldDB" id="A0AAQ3MPZ1"/>
<dbReference type="PRINTS" id="PR00404">
    <property type="entry name" value="MADSDOMAIN"/>
</dbReference>
<dbReference type="SUPFAM" id="SSF55455">
    <property type="entry name" value="SRF-like"/>
    <property type="match status" value="1"/>
</dbReference>
<evidence type="ECO:0000313" key="8">
    <source>
        <dbReference type="Proteomes" id="UP001374535"/>
    </source>
</evidence>
<evidence type="ECO:0000313" key="7">
    <source>
        <dbReference type="EMBL" id="WVY94669.1"/>
    </source>
</evidence>
<dbReference type="GO" id="GO:0005634">
    <property type="term" value="C:nucleus"/>
    <property type="evidence" value="ECO:0007669"/>
    <property type="project" value="UniProtKB-SubCell"/>
</dbReference>
<dbReference type="InterPro" id="IPR002100">
    <property type="entry name" value="TF_MADSbox"/>
</dbReference>
<dbReference type="GO" id="GO:0000981">
    <property type="term" value="F:DNA-binding transcription factor activity, RNA polymerase II-specific"/>
    <property type="evidence" value="ECO:0007669"/>
    <property type="project" value="InterPro"/>
</dbReference>
<dbReference type="EMBL" id="CP144691">
    <property type="protein sequence ID" value="WVY94669.1"/>
    <property type="molecule type" value="Genomic_DNA"/>
</dbReference>
<comment type="subcellular location">
    <subcellularLocation>
        <location evidence="1">Nucleus</location>
    </subcellularLocation>
</comment>
<dbReference type="PANTHER" id="PTHR11945:SF788">
    <property type="entry name" value="AGAMOUS-LIKE-34-RELATED"/>
    <property type="match status" value="1"/>
</dbReference>
<dbReference type="SMART" id="SM00432">
    <property type="entry name" value="MADS"/>
    <property type="match status" value="1"/>
</dbReference>
<keyword evidence="3" id="KW-0238">DNA-binding</keyword>
<feature type="domain" description="MADS-box" evidence="6">
    <location>
        <begin position="1"/>
        <end position="49"/>
    </location>
</feature>
<evidence type="ECO:0000256" key="2">
    <source>
        <dbReference type="ARBA" id="ARBA00023015"/>
    </source>
</evidence>
<dbReference type="Gene3D" id="3.40.1810.10">
    <property type="entry name" value="Transcription factor, MADS-box"/>
    <property type="match status" value="1"/>
</dbReference>
<reference evidence="7 8" key="1">
    <citation type="journal article" date="2023" name="Life. Sci Alliance">
        <title>Evolutionary insights into 3D genome organization and epigenetic landscape of Vigna mungo.</title>
        <authorList>
            <person name="Junaid A."/>
            <person name="Singh B."/>
            <person name="Bhatia S."/>
        </authorList>
    </citation>
    <scope>NUCLEOTIDE SEQUENCE [LARGE SCALE GENOMIC DNA]</scope>
    <source>
        <strain evidence="7">Urdbean</strain>
    </source>
</reference>
<gene>
    <name evidence="7" type="ORF">V8G54_033757</name>
</gene>
<protein>
    <recommendedName>
        <fullName evidence="6">MADS-box domain-containing protein</fullName>
    </recommendedName>
</protein>
<evidence type="ECO:0000256" key="5">
    <source>
        <dbReference type="ARBA" id="ARBA00023242"/>
    </source>
</evidence>
<evidence type="ECO:0000256" key="3">
    <source>
        <dbReference type="ARBA" id="ARBA00023125"/>
    </source>
</evidence>
<name>A0AAQ3MPZ1_VIGMU</name>
<evidence type="ECO:0000259" key="6">
    <source>
        <dbReference type="PROSITE" id="PS50066"/>
    </source>
</evidence>
<keyword evidence="5" id="KW-0539">Nucleus</keyword>
<dbReference type="PANTHER" id="PTHR11945">
    <property type="entry name" value="MADS BOX PROTEIN"/>
    <property type="match status" value="1"/>
</dbReference>
<evidence type="ECO:0000256" key="1">
    <source>
        <dbReference type="ARBA" id="ARBA00004123"/>
    </source>
</evidence>
<dbReference type="GO" id="GO:0046983">
    <property type="term" value="F:protein dimerization activity"/>
    <property type="evidence" value="ECO:0007669"/>
    <property type="project" value="InterPro"/>
</dbReference>
<keyword evidence="8" id="KW-1185">Reference proteome</keyword>
<dbReference type="InterPro" id="IPR036879">
    <property type="entry name" value="TF_MADSbox_sf"/>
</dbReference>
<dbReference type="InterPro" id="IPR033897">
    <property type="entry name" value="SRF-like_MADS-box"/>
</dbReference>
<dbReference type="Proteomes" id="UP001374535">
    <property type="component" value="Chromosome 10"/>
</dbReference>
<dbReference type="GO" id="GO:0000978">
    <property type="term" value="F:RNA polymerase II cis-regulatory region sequence-specific DNA binding"/>
    <property type="evidence" value="ECO:0007669"/>
    <property type="project" value="TreeGrafter"/>
</dbReference>
<dbReference type="FunFam" id="3.40.1810.10:FF:000018">
    <property type="entry name" value="agamous-like MADS-box protein AGL80"/>
    <property type="match status" value="1"/>
</dbReference>
<proteinExistence type="predicted"/>
<evidence type="ECO:0000256" key="4">
    <source>
        <dbReference type="ARBA" id="ARBA00023163"/>
    </source>
</evidence>
<dbReference type="Pfam" id="PF00319">
    <property type="entry name" value="SRF-TF"/>
    <property type="match status" value="1"/>
</dbReference>
<organism evidence="7 8">
    <name type="scientific">Vigna mungo</name>
    <name type="common">Black gram</name>
    <name type="synonym">Phaseolus mungo</name>
    <dbReference type="NCBI Taxonomy" id="3915"/>
    <lineage>
        <taxon>Eukaryota</taxon>
        <taxon>Viridiplantae</taxon>
        <taxon>Streptophyta</taxon>
        <taxon>Embryophyta</taxon>
        <taxon>Tracheophyta</taxon>
        <taxon>Spermatophyta</taxon>
        <taxon>Magnoliopsida</taxon>
        <taxon>eudicotyledons</taxon>
        <taxon>Gunneridae</taxon>
        <taxon>Pentapetalae</taxon>
        <taxon>rosids</taxon>
        <taxon>fabids</taxon>
        <taxon>Fabales</taxon>
        <taxon>Fabaceae</taxon>
        <taxon>Papilionoideae</taxon>
        <taxon>50 kb inversion clade</taxon>
        <taxon>NPAAA clade</taxon>
        <taxon>indigoferoid/millettioid clade</taxon>
        <taxon>Phaseoleae</taxon>
        <taxon>Vigna</taxon>
    </lineage>
</organism>
<accession>A0AAQ3MPZ1</accession>
<dbReference type="PROSITE" id="PS50066">
    <property type="entry name" value="MADS_BOX_2"/>
    <property type="match status" value="1"/>
</dbReference>
<sequence length="234" mass="26834">MTRRKVKLAFIENDSARKTTYKKRKKGMLKKIEELSTLCGIDACAIVYGPDDHEPEVWPSHCEVQKVVGRFRNLPAVEKIKKMVNQESFIGQRIQKGNQQIMKLMKENAEKELSLFMFQCLTEGRVLPDENSMILADLNVLSSVIEQNLKEIDKRLQTLNVNQIQPNQQPEMQTSVFQSQLKTASYQPHLQMALMSSGHGLDMDVNPMQRLLFMNLLNGNRDETIMPPFGDPNL</sequence>